<protein>
    <submittedName>
        <fullName evidence="3">Uncharacterized protein</fullName>
    </submittedName>
</protein>
<feature type="transmembrane region" description="Helical" evidence="2">
    <location>
        <begin position="170"/>
        <end position="190"/>
    </location>
</feature>
<feature type="compositionally biased region" description="Polar residues" evidence="1">
    <location>
        <begin position="383"/>
        <end position="399"/>
    </location>
</feature>
<comment type="caution">
    <text evidence="3">The sequence shown here is derived from an EMBL/GenBank/DDBJ whole genome shotgun (WGS) entry which is preliminary data.</text>
</comment>
<feature type="transmembrane region" description="Helical" evidence="2">
    <location>
        <begin position="262"/>
        <end position="282"/>
    </location>
</feature>
<dbReference type="AlphaFoldDB" id="A0A167RJ60"/>
<feature type="region of interest" description="Disordered" evidence="1">
    <location>
        <begin position="137"/>
        <end position="161"/>
    </location>
</feature>
<feature type="region of interest" description="Disordered" evidence="1">
    <location>
        <begin position="364"/>
        <end position="413"/>
    </location>
</feature>
<name>A0A167RJ60_9HYPO</name>
<gene>
    <name evidence="3" type="ORF">SPI_06721</name>
</gene>
<feature type="transmembrane region" description="Helical" evidence="2">
    <location>
        <begin position="302"/>
        <end position="322"/>
    </location>
</feature>
<keyword evidence="2" id="KW-0472">Membrane</keyword>
<keyword evidence="2" id="KW-0812">Transmembrane</keyword>
<evidence type="ECO:0000256" key="1">
    <source>
        <dbReference type="SAM" id="MobiDB-lite"/>
    </source>
</evidence>
<organism evidence="3 4">
    <name type="scientific">Niveomyces insectorum RCEF 264</name>
    <dbReference type="NCBI Taxonomy" id="1081102"/>
    <lineage>
        <taxon>Eukaryota</taxon>
        <taxon>Fungi</taxon>
        <taxon>Dikarya</taxon>
        <taxon>Ascomycota</taxon>
        <taxon>Pezizomycotina</taxon>
        <taxon>Sordariomycetes</taxon>
        <taxon>Hypocreomycetidae</taxon>
        <taxon>Hypocreales</taxon>
        <taxon>Cordycipitaceae</taxon>
        <taxon>Niveomyces</taxon>
    </lineage>
</organism>
<dbReference type="EMBL" id="AZHD01000012">
    <property type="protein sequence ID" value="OAA58648.1"/>
    <property type="molecule type" value="Genomic_DNA"/>
</dbReference>
<keyword evidence="2" id="KW-1133">Transmembrane helix</keyword>
<feature type="compositionally biased region" description="Low complexity" evidence="1">
    <location>
        <begin position="143"/>
        <end position="159"/>
    </location>
</feature>
<dbReference type="Proteomes" id="UP000076874">
    <property type="component" value="Unassembled WGS sequence"/>
</dbReference>
<feature type="transmembrane region" description="Helical" evidence="2">
    <location>
        <begin position="227"/>
        <end position="250"/>
    </location>
</feature>
<feature type="compositionally biased region" description="Low complexity" evidence="1">
    <location>
        <begin position="368"/>
        <end position="381"/>
    </location>
</feature>
<evidence type="ECO:0000256" key="2">
    <source>
        <dbReference type="SAM" id="Phobius"/>
    </source>
</evidence>
<proteinExistence type="predicted"/>
<dbReference type="OrthoDB" id="5217806at2759"/>
<keyword evidence="4" id="KW-1185">Reference proteome</keyword>
<dbReference type="STRING" id="1081102.A0A167RJ60"/>
<feature type="transmembrane region" description="Helical" evidence="2">
    <location>
        <begin position="12"/>
        <end position="37"/>
    </location>
</feature>
<sequence length="413" mass="45108">MSDYLSDYRTYAIVNAVLTGILIKPLVILWVFALCLARRRKDPVRCGVSWLKAALPLEALNLILSVATDATSLVEVDFELNYTPSDNIVNAVSQASDHLSVAAGYVEQIATIATIIAIVELGLAFLDVVDHTRKHGSPDGLVPASASAASASAPGSEKPSPARHHTLVRYATYGAVVVLFALAVGLFSLANSVYAKYFRVINHTDNYAETEAAYEKYNHDVLTLRDLGATFDILCFVISLALVGLGGVVMHTCRNAPQLHNSAVLFLVSTLVWFIRYLWHLIYNATWLLPKNSLGVPLAFNVVDPIFNVWTFFVVLVLLYVVSARKQQGLWTTSQPWMAPPPLQPAPGVYNYYYNPAGGPAAPPGPAPAYSYSPHPAQAYAQPQGTQVSYANQPPQELMQQHAEYPARPVELK</sequence>
<evidence type="ECO:0000313" key="4">
    <source>
        <dbReference type="Proteomes" id="UP000076874"/>
    </source>
</evidence>
<reference evidence="3 4" key="1">
    <citation type="journal article" date="2016" name="Genome Biol. Evol.">
        <title>Divergent and convergent evolution of fungal pathogenicity.</title>
        <authorList>
            <person name="Shang Y."/>
            <person name="Xiao G."/>
            <person name="Zheng P."/>
            <person name="Cen K."/>
            <person name="Zhan S."/>
            <person name="Wang C."/>
        </authorList>
    </citation>
    <scope>NUCLEOTIDE SEQUENCE [LARGE SCALE GENOMIC DNA]</scope>
    <source>
        <strain evidence="3 4">RCEF 264</strain>
    </source>
</reference>
<accession>A0A167RJ60</accession>
<evidence type="ECO:0000313" key="3">
    <source>
        <dbReference type="EMBL" id="OAA58648.1"/>
    </source>
</evidence>